<organism evidence="3 4">
    <name type="scientific">Taylorella equigenitalis (strain MCE9)</name>
    <dbReference type="NCBI Taxonomy" id="937774"/>
    <lineage>
        <taxon>Bacteria</taxon>
        <taxon>Pseudomonadati</taxon>
        <taxon>Pseudomonadota</taxon>
        <taxon>Betaproteobacteria</taxon>
        <taxon>Burkholderiales</taxon>
        <taxon>Alcaligenaceae</taxon>
        <taxon>Taylorella</taxon>
    </lineage>
</organism>
<evidence type="ECO:0000313" key="4">
    <source>
        <dbReference type="Proteomes" id="UP000007472"/>
    </source>
</evidence>
<dbReference type="GO" id="GO:0006571">
    <property type="term" value="P:tyrosine biosynthetic process"/>
    <property type="evidence" value="ECO:0007669"/>
    <property type="project" value="InterPro"/>
</dbReference>
<dbReference type="GO" id="GO:0004665">
    <property type="term" value="F:prephenate dehydrogenase (NADP+) activity"/>
    <property type="evidence" value="ECO:0007669"/>
    <property type="project" value="InterPro"/>
</dbReference>
<dbReference type="SUPFAM" id="SSF51735">
    <property type="entry name" value="NAD(P)-binding Rossmann-fold domains"/>
    <property type="match status" value="1"/>
</dbReference>
<dbReference type="EMBL" id="CP002456">
    <property type="protein sequence ID" value="ADU92084.1"/>
    <property type="molecule type" value="Genomic_DNA"/>
</dbReference>
<gene>
    <name evidence="3" type="ordered locus">TEQUI_1161</name>
</gene>
<evidence type="ECO:0000256" key="1">
    <source>
        <dbReference type="ARBA" id="ARBA00023002"/>
    </source>
</evidence>
<dbReference type="Gene3D" id="3.40.50.720">
    <property type="entry name" value="NAD(P)-binding Rossmann-like Domain"/>
    <property type="match status" value="1"/>
</dbReference>
<evidence type="ECO:0000313" key="3">
    <source>
        <dbReference type="EMBL" id="ADU92084.1"/>
    </source>
</evidence>
<dbReference type="PROSITE" id="PS51176">
    <property type="entry name" value="PDH_ADH"/>
    <property type="match status" value="1"/>
</dbReference>
<dbReference type="InterPro" id="IPR008927">
    <property type="entry name" value="6-PGluconate_DH-like_C_sf"/>
</dbReference>
<dbReference type="AlphaFoldDB" id="A0A654KID8"/>
<dbReference type="Proteomes" id="UP000007472">
    <property type="component" value="Chromosome"/>
</dbReference>
<dbReference type="GO" id="GO:0008977">
    <property type="term" value="F:prephenate dehydrogenase (NAD+) activity"/>
    <property type="evidence" value="ECO:0007669"/>
    <property type="project" value="UniProtKB-EC"/>
</dbReference>
<dbReference type="FunFam" id="3.40.50.720:FF:000208">
    <property type="entry name" value="Prephenate dehydrogenase"/>
    <property type="match status" value="1"/>
</dbReference>
<dbReference type="InterPro" id="IPR046826">
    <property type="entry name" value="PDH_N"/>
</dbReference>
<keyword evidence="1 3" id="KW-0560">Oxidoreductase</keyword>
<dbReference type="Pfam" id="PF20463">
    <property type="entry name" value="PDH_C"/>
    <property type="match status" value="1"/>
</dbReference>
<dbReference type="EC" id="1.3.1.12" evidence="3"/>
<dbReference type="InterPro" id="IPR036291">
    <property type="entry name" value="NAD(P)-bd_dom_sf"/>
</dbReference>
<reference evidence="3 4" key="1">
    <citation type="journal article" date="2011" name="J. Bacteriol.">
        <title>Genome sequence of Taylorella equigenitalis MCE9, the causative agent of contagious equine metritis.</title>
        <authorList>
            <person name="Hebert L."/>
            <person name="Moumen B."/>
            <person name="Duquesne F."/>
            <person name="Breuil M.F."/>
            <person name="Laugier C."/>
            <person name="Batto J.M."/>
            <person name="Renault P."/>
            <person name="Petry S."/>
        </authorList>
    </citation>
    <scope>NUCLEOTIDE SEQUENCE [LARGE SCALE GENOMIC DNA]</scope>
    <source>
        <strain evidence="3 4">MCE9</strain>
    </source>
</reference>
<dbReference type="GO" id="GO:0070403">
    <property type="term" value="F:NAD+ binding"/>
    <property type="evidence" value="ECO:0007669"/>
    <property type="project" value="InterPro"/>
</dbReference>
<dbReference type="KEGG" id="teq:TEQUI_1161"/>
<protein>
    <submittedName>
        <fullName evidence="3">Cyclohexadienyl dehydrogenase</fullName>
        <ecNumber evidence="3">1.3.1.12</ecNumber>
    </submittedName>
</protein>
<proteinExistence type="predicted"/>
<dbReference type="InterPro" id="IPR046825">
    <property type="entry name" value="PDH_C"/>
</dbReference>
<dbReference type="InterPro" id="IPR003099">
    <property type="entry name" value="Prephen_DH"/>
</dbReference>
<feature type="domain" description="Prephenate/arogenate dehydrogenase" evidence="2">
    <location>
        <begin position="5"/>
        <end position="290"/>
    </location>
</feature>
<accession>A0A654KID8</accession>
<evidence type="ECO:0000259" key="2">
    <source>
        <dbReference type="PROSITE" id="PS51176"/>
    </source>
</evidence>
<sequence>MKSIHNLGLVGVGLIGTSFVRGLLENNIVSNVLAYDSNPSNLEHALNQGWISDQASLNKLSKVCDFIVIATPTKSIVKVLDEISTDLNAEAMLIDVGSTKNEIITHVSEKLPHLRTQFIPCHPIAGWHINGPSSANPDLFNSKNVILVPFPETDSDRVQYVCQLWEGLGAVVTILNDAREHDKIFSALSHFPHFIASSYMEFLLRNPSFSSNLNLGGTGFRDFSRIAGGSEQVWTDIFLSNRLELLNQILEFEELVSEIKELLNKGDKEGISQWLQRTALLRNSWRGSSK</sequence>
<dbReference type="Pfam" id="PF02153">
    <property type="entry name" value="PDH_N"/>
    <property type="match status" value="1"/>
</dbReference>
<dbReference type="InterPro" id="IPR050812">
    <property type="entry name" value="Preph/Arog_dehydrog"/>
</dbReference>
<dbReference type="PANTHER" id="PTHR21363:SF0">
    <property type="entry name" value="PREPHENATE DEHYDROGENASE [NADP(+)]"/>
    <property type="match status" value="1"/>
</dbReference>
<name>A0A654KID8_TAYEM</name>
<dbReference type="SUPFAM" id="SSF48179">
    <property type="entry name" value="6-phosphogluconate dehydrogenase C-terminal domain-like"/>
    <property type="match status" value="1"/>
</dbReference>
<dbReference type="Gene3D" id="1.10.3660.10">
    <property type="entry name" value="6-phosphogluconate dehydrogenase C-terminal like domain"/>
    <property type="match status" value="1"/>
</dbReference>
<dbReference type="PANTHER" id="PTHR21363">
    <property type="entry name" value="PREPHENATE DEHYDROGENASE"/>
    <property type="match status" value="1"/>
</dbReference>